<protein>
    <submittedName>
        <fullName evidence="1">Uncharacterized protein</fullName>
    </submittedName>
</protein>
<evidence type="ECO:0000313" key="2">
    <source>
        <dbReference type="Proteomes" id="UP000251584"/>
    </source>
</evidence>
<dbReference type="EMBL" id="UAVY01000009">
    <property type="protein sequence ID" value="SQB40206.1"/>
    <property type="molecule type" value="Genomic_DNA"/>
</dbReference>
<name>A0A2X2YKJ8_CITKO</name>
<proteinExistence type="predicted"/>
<reference evidence="1 2" key="1">
    <citation type="submission" date="2018-06" db="EMBL/GenBank/DDBJ databases">
        <authorList>
            <consortium name="Pathogen Informatics"/>
            <person name="Doyle S."/>
        </authorList>
    </citation>
    <scope>NUCLEOTIDE SEQUENCE [LARGE SCALE GENOMIC DNA]</scope>
    <source>
        <strain evidence="1 2">NCTC10786</strain>
    </source>
</reference>
<dbReference type="Proteomes" id="UP000251584">
    <property type="component" value="Unassembled WGS sequence"/>
</dbReference>
<gene>
    <name evidence="1" type="ORF">NCTC10786_05302</name>
</gene>
<dbReference type="RefSeq" id="WP_112002260.1">
    <property type="nucleotide sequence ID" value="NZ_CP166747.1"/>
</dbReference>
<dbReference type="AlphaFoldDB" id="A0A2X2YKJ8"/>
<sequence length="144" mass="16396">MIEHQQQPTHNSCMSACVAMISSQPVTEVVTLWHEKFHNKEAWLDDAMDYYRIPYFYGHPRKAELLPGFIYFLTVPSLNIVGGTHQILAAVKEGPVVEILDPAKGRDGARYYVYGECQNPEERELISWSVDLAVPVVEWGNHAH</sequence>
<organism evidence="1 2">
    <name type="scientific">Citrobacter koseri</name>
    <name type="common">Citrobacter diversus</name>
    <dbReference type="NCBI Taxonomy" id="545"/>
    <lineage>
        <taxon>Bacteria</taxon>
        <taxon>Pseudomonadati</taxon>
        <taxon>Pseudomonadota</taxon>
        <taxon>Gammaproteobacteria</taxon>
        <taxon>Enterobacterales</taxon>
        <taxon>Enterobacteriaceae</taxon>
        <taxon>Citrobacter</taxon>
    </lineage>
</organism>
<evidence type="ECO:0000313" key="1">
    <source>
        <dbReference type="EMBL" id="SQB40206.1"/>
    </source>
</evidence>
<accession>A0A2X2YKJ8</accession>